<evidence type="ECO:0000313" key="1">
    <source>
        <dbReference type="EMBL" id="RXI06143.1"/>
    </source>
</evidence>
<sequence>MAKPREGEEWQPPLPSQKTQSLQLHVCSSTSSELVLLQIGGGVVGGDRVSRIHPFFLYSLSLSPSKPIRDQRAAKLPPKIPADSSNGTEQRNLKFLFGFGWLIPSCFLSQSLSLQHPLSRWLPSHPSNFKVN</sequence>
<comment type="caution">
    <text evidence="1">The sequence shown here is derived from an EMBL/GenBank/DDBJ whole genome shotgun (WGS) entry which is preliminary data.</text>
</comment>
<keyword evidence="2" id="KW-1185">Reference proteome</keyword>
<dbReference type="AlphaFoldDB" id="A0A498KLD2"/>
<name>A0A498KLD2_MALDO</name>
<protein>
    <submittedName>
        <fullName evidence="1">Uncharacterized protein</fullName>
    </submittedName>
</protein>
<reference evidence="1 2" key="1">
    <citation type="submission" date="2018-10" db="EMBL/GenBank/DDBJ databases">
        <title>A high-quality apple genome assembly.</title>
        <authorList>
            <person name="Hu J."/>
        </authorList>
    </citation>
    <scope>NUCLEOTIDE SEQUENCE [LARGE SCALE GENOMIC DNA]</scope>
    <source>
        <strain evidence="2">cv. HFTH1</strain>
        <tissue evidence="1">Young leaf</tissue>
    </source>
</reference>
<gene>
    <name evidence="1" type="ORF">DVH24_018185</name>
</gene>
<dbReference type="EMBL" id="RDQH01000328">
    <property type="protein sequence ID" value="RXI06143.1"/>
    <property type="molecule type" value="Genomic_DNA"/>
</dbReference>
<organism evidence="1 2">
    <name type="scientific">Malus domestica</name>
    <name type="common">Apple</name>
    <name type="synonym">Pyrus malus</name>
    <dbReference type="NCBI Taxonomy" id="3750"/>
    <lineage>
        <taxon>Eukaryota</taxon>
        <taxon>Viridiplantae</taxon>
        <taxon>Streptophyta</taxon>
        <taxon>Embryophyta</taxon>
        <taxon>Tracheophyta</taxon>
        <taxon>Spermatophyta</taxon>
        <taxon>Magnoliopsida</taxon>
        <taxon>eudicotyledons</taxon>
        <taxon>Gunneridae</taxon>
        <taxon>Pentapetalae</taxon>
        <taxon>rosids</taxon>
        <taxon>fabids</taxon>
        <taxon>Rosales</taxon>
        <taxon>Rosaceae</taxon>
        <taxon>Amygdaloideae</taxon>
        <taxon>Maleae</taxon>
        <taxon>Malus</taxon>
    </lineage>
</organism>
<proteinExistence type="predicted"/>
<dbReference type="Proteomes" id="UP000290289">
    <property type="component" value="Chromosome 2"/>
</dbReference>
<accession>A0A498KLD2</accession>
<evidence type="ECO:0000313" key="2">
    <source>
        <dbReference type="Proteomes" id="UP000290289"/>
    </source>
</evidence>